<dbReference type="PANTHER" id="PTHR21228:SF40">
    <property type="entry name" value="LD45607P"/>
    <property type="match status" value="1"/>
</dbReference>
<gene>
    <name evidence="2" type="ORF">HXX76_006855</name>
</gene>
<dbReference type="GO" id="GO:0003723">
    <property type="term" value="F:RNA binding"/>
    <property type="evidence" value="ECO:0007669"/>
    <property type="project" value="TreeGrafter"/>
</dbReference>
<feature type="compositionally biased region" description="Basic residues" evidence="1">
    <location>
        <begin position="1085"/>
        <end position="1097"/>
    </location>
</feature>
<feature type="region of interest" description="Disordered" evidence="1">
    <location>
        <begin position="1060"/>
        <end position="1097"/>
    </location>
</feature>
<reference evidence="2" key="1">
    <citation type="journal article" date="2020" name="bioRxiv">
        <title>Comparative genomics of Chlamydomonas.</title>
        <authorList>
            <person name="Craig R.J."/>
            <person name="Hasan A.R."/>
            <person name="Ness R.W."/>
            <person name="Keightley P.D."/>
        </authorList>
    </citation>
    <scope>NUCLEOTIDE SEQUENCE</scope>
    <source>
        <strain evidence="2">SAG 7.73</strain>
    </source>
</reference>
<dbReference type="GO" id="GO:0009507">
    <property type="term" value="C:chloroplast"/>
    <property type="evidence" value="ECO:0007669"/>
    <property type="project" value="GOC"/>
</dbReference>
<organism evidence="2 3">
    <name type="scientific">Chlamydomonas incerta</name>
    <dbReference type="NCBI Taxonomy" id="51695"/>
    <lineage>
        <taxon>Eukaryota</taxon>
        <taxon>Viridiplantae</taxon>
        <taxon>Chlorophyta</taxon>
        <taxon>core chlorophytes</taxon>
        <taxon>Chlorophyceae</taxon>
        <taxon>CS clade</taxon>
        <taxon>Chlamydomonadales</taxon>
        <taxon>Chlamydomonadaceae</taxon>
        <taxon>Chlamydomonas</taxon>
    </lineage>
</organism>
<feature type="compositionally biased region" description="Basic and acidic residues" evidence="1">
    <location>
        <begin position="364"/>
        <end position="381"/>
    </location>
</feature>
<feature type="compositionally biased region" description="Low complexity" evidence="1">
    <location>
        <begin position="563"/>
        <end position="577"/>
    </location>
</feature>
<evidence type="ECO:0000313" key="3">
    <source>
        <dbReference type="Proteomes" id="UP000650467"/>
    </source>
</evidence>
<proteinExistence type="predicted"/>
<dbReference type="GO" id="GO:1901259">
    <property type="term" value="P:chloroplast rRNA processing"/>
    <property type="evidence" value="ECO:0007669"/>
    <property type="project" value="TreeGrafter"/>
</dbReference>
<dbReference type="GO" id="GO:0005759">
    <property type="term" value="C:mitochondrial matrix"/>
    <property type="evidence" value="ECO:0007669"/>
    <property type="project" value="TreeGrafter"/>
</dbReference>
<comment type="caution">
    <text evidence="2">The sequence shown here is derived from an EMBL/GenBank/DDBJ whole genome shotgun (WGS) entry which is preliminary data.</text>
</comment>
<dbReference type="EMBL" id="JAEHOC010000014">
    <property type="protein sequence ID" value="KAG2435653.1"/>
    <property type="molecule type" value="Genomic_DNA"/>
</dbReference>
<accession>A0A835SYS7</accession>
<dbReference type="AlphaFoldDB" id="A0A835SYS7"/>
<feature type="region of interest" description="Disordered" evidence="1">
    <location>
        <begin position="363"/>
        <end position="391"/>
    </location>
</feature>
<feature type="compositionally biased region" description="Polar residues" evidence="1">
    <location>
        <begin position="585"/>
        <end position="597"/>
    </location>
</feature>
<evidence type="ECO:0000313" key="2">
    <source>
        <dbReference type="EMBL" id="KAG2435653.1"/>
    </source>
</evidence>
<dbReference type="GO" id="GO:0044528">
    <property type="term" value="P:regulation of mitochondrial mRNA stability"/>
    <property type="evidence" value="ECO:0007669"/>
    <property type="project" value="TreeGrafter"/>
</dbReference>
<evidence type="ECO:0008006" key="4">
    <source>
        <dbReference type="Google" id="ProtNLM"/>
    </source>
</evidence>
<feature type="region of interest" description="Disordered" evidence="1">
    <location>
        <begin position="61"/>
        <end position="138"/>
    </location>
</feature>
<dbReference type="GO" id="GO:0000963">
    <property type="term" value="P:mitochondrial RNA processing"/>
    <property type="evidence" value="ECO:0007669"/>
    <property type="project" value="TreeGrafter"/>
</dbReference>
<dbReference type="Proteomes" id="UP000650467">
    <property type="component" value="Unassembled WGS sequence"/>
</dbReference>
<feature type="region of interest" description="Disordered" evidence="1">
    <location>
        <begin position="563"/>
        <end position="604"/>
    </location>
</feature>
<evidence type="ECO:0000256" key="1">
    <source>
        <dbReference type="SAM" id="MobiDB-lite"/>
    </source>
</evidence>
<dbReference type="OrthoDB" id="551281at2759"/>
<feature type="compositionally biased region" description="Low complexity" evidence="1">
    <location>
        <begin position="72"/>
        <end position="124"/>
    </location>
</feature>
<protein>
    <recommendedName>
        <fullName evidence="4">Tbc2 translation factor, chloroplastic</fullName>
    </recommendedName>
</protein>
<name>A0A835SYS7_CHLIN</name>
<keyword evidence="3" id="KW-1185">Reference proteome</keyword>
<feature type="compositionally biased region" description="Low complexity" evidence="1">
    <location>
        <begin position="980"/>
        <end position="1022"/>
    </location>
</feature>
<sequence>MGRIKAARSWQQLQVIVDANARAMNHLHVSAVVTHMAQLHACSSGGSGRSDGPVRRRLELSRPPLGHHIAMGGRDSYGGSSPDDSASAAAVAAAAARSAASQQPGALTPLQQPLPAAPRHQQQQQHHHQLQGRGVARAASSSAYESREAFLRRMERAVLAHLRDFRGRQLANTLWAVAKLGYRPSRQWLDAVLTASRAQLQQQLRQADAGGGHHGVGFEPQHLANTLYALAMLGVTPSGDWLNLFFAAVDRQLHGFGPAELAHLCYAGGRLRLSPGRRLLGGFMHHSGLHMAQYGIRELSLLLYGLVHMGATVESYDWMRGFRIRTMEVVILSGALPRARLEQLVPRLNLPLAAAVAAQLTPARGEEAGDSRDGQGQEQRGRGGRRGRRRDGGAAQAAMVVQYLPAVLLSMGTAGYYPPPVFLEVVLGALGGGRSAGGSTAGGAASASWQGASPRALGPVGLSSLMLALAYMKYRPHPRWFAGVWRAVMSSLDSFDPQQTCNVLWAVAQLQQGPGADPRLLPRRDVSRLLCAVASRLPEHSDSEVLAALQAAALIHNQRRQFQQQPYQQQETQQQQQELELEGVASSSGAGLPPSQQAAREAEAEASFPRRDWLELMETELYGRLHQLKPSELGAALQHWAALGHRPNRLWMARWAEAAAPAVATAMDAVAAVANGGALRPAGLSFEQLCRMTHAAARLGFRPPAPLRSALLQATGAYLSAIVAADATADAEGPLESETQPLPPSRLERMVGAGSVSWLLWALALLDVRPSDEWMASYMGAMAAVMRRAQQQGASGAAEEEAEREGAVLLGSGMDAMGAGPGLAGWAEAGDRREGFSARQLSLVVWALARLRYDPGPQWMQLFVERSQPLVVTPAPAAPAASAAAPVAVVAVARQIAATAPEPVVAAAVQGTEALSSAPALAAATVSTAQASSAEAAPAAVNAVAEVFPDVQGAAPARASAAAAPVVAVAATSAEAAAAQPTAQSAPASQSLDRPSTASTAGASIIGSSSSPSTSTSSRSSTGTGGAGGSGMGGFKPVLDFSRVILQGLTAWAVTQISGAEKQAPAGSAGKGENQAGDGLEAAAARRKRGGLARKRI</sequence>
<feature type="region of interest" description="Disordered" evidence="1">
    <location>
        <begin position="980"/>
        <end position="1031"/>
    </location>
</feature>
<dbReference type="InterPro" id="IPR050870">
    <property type="entry name" value="FAST_kinase"/>
</dbReference>
<dbReference type="GO" id="GO:0035770">
    <property type="term" value="C:ribonucleoprotein granule"/>
    <property type="evidence" value="ECO:0007669"/>
    <property type="project" value="TreeGrafter"/>
</dbReference>
<dbReference type="PANTHER" id="PTHR21228">
    <property type="entry name" value="FAST LEU-RICH DOMAIN-CONTAINING"/>
    <property type="match status" value="1"/>
</dbReference>